<evidence type="ECO:0008006" key="4">
    <source>
        <dbReference type="Google" id="ProtNLM"/>
    </source>
</evidence>
<feature type="compositionally biased region" description="Basic and acidic residues" evidence="1">
    <location>
        <begin position="10"/>
        <end position="27"/>
    </location>
</feature>
<dbReference type="AlphaFoldDB" id="A0AAW0GSL8"/>
<dbReference type="EMBL" id="JASBNA010000004">
    <property type="protein sequence ID" value="KAK7692536.1"/>
    <property type="molecule type" value="Genomic_DNA"/>
</dbReference>
<feature type="region of interest" description="Disordered" evidence="1">
    <location>
        <begin position="1"/>
        <end position="44"/>
    </location>
</feature>
<dbReference type="Gene3D" id="3.80.10.10">
    <property type="entry name" value="Ribonuclease Inhibitor"/>
    <property type="match status" value="2"/>
</dbReference>
<accession>A0AAW0GSL8</accession>
<comment type="caution">
    <text evidence="2">The sequence shown here is derived from an EMBL/GenBank/DDBJ whole genome shotgun (WGS) entry which is preliminary data.</text>
</comment>
<evidence type="ECO:0000313" key="3">
    <source>
        <dbReference type="Proteomes" id="UP001385951"/>
    </source>
</evidence>
<name>A0AAW0GSL8_9APHY</name>
<dbReference type="SUPFAM" id="SSF52047">
    <property type="entry name" value="RNI-like"/>
    <property type="match status" value="1"/>
</dbReference>
<evidence type="ECO:0000256" key="1">
    <source>
        <dbReference type="SAM" id="MobiDB-lite"/>
    </source>
</evidence>
<dbReference type="CDD" id="cd09917">
    <property type="entry name" value="F-box_SF"/>
    <property type="match status" value="1"/>
</dbReference>
<gene>
    <name evidence="2" type="ORF">QCA50_004166</name>
</gene>
<proteinExistence type="predicted"/>
<protein>
    <recommendedName>
        <fullName evidence="4">F-box domain-containing protein</fullName>
    </recommendedName>
</protein>
<reference evidence="2 3" key="1">
    <citation type="submission" date="2022-09" db="EMBL/GenBank/DDBJ databases">
        <authorList>
            <person name="Palmer J.M."/>
        </authorList>
    </citation>
    <scope>NUCLEOTIDE SEQUENCE [LARGE SCALE GENOMIC DNA]</scope>
    <source>
        <strain evidence="2 3">DSM 7382</strain>
    </source>
</reference>
<dbReference type="Proteomes" id="UP001385951">
    <property type="component" value="Unassembled WGS sequence"/>
</dbReference>
<keyword evidence="3" id="KW-1185">Reference proteome</keyword>
<sequence>MNLNLNPPQRDGRLRRQDAKYGGRVRDPLPFPNEPKPQVSPWSTGPPLDRYLPVELWHLILSYPDILTEDIRNLTLTSHFFHDIAQPLRFKSFSAGIIAFDDGTFYTDSFRRDKTDLRGRLEFVKSPTYVGTIRSVNIRVTTTKPYRLPKTNRINNISGETIIDTLFSSFSSLFNLRRLRLTTLVFTREQLSQISALPNLCKLHLDRCQLDQSVVEIPTMSLRKLSLDCCTQKPWWMPLLNPDTCTQLQLRSPDDCLAAFAAFKQDTREFAIEILRLDCDVVYSASRLDLVRMLSRMPGIKNVVLCYAATYEIPVSHLMRQVTVLSSGVFRLLTSITAPERLLGFFPRDSRLLVRCLVTTFKSSTTVSDISHGFPSLETLALLGPDNAWKSWSALRAPFSQLRKLKVLKLLYEKGVCNIEEVRPICEALRSYDLPPSLTELHVGFDMVNTKTLQNAQNLTGYVTEDIISLRAKLPNLTHLLVLSQYHYVEWQSEPCSLSCYTRNGRHGKVTTSW</sequence>
<organism evidence="2 3">
    <name type="scientific">Cerrena zonata</name>
    <dbReference type="NCBI Taxonomy" id="2478898"/>
    <lineage>
        <taxon>Eukaryota</taxon>
        <taxon>Fungi</taxon>
        <taxon>Dikarya</taxon>
        <taxon>Basidiomycota</taxon>
        <taxon>Agaricomycotina</taxon>
        <taxon>Agaricomycetes</taxon>
        <taxon>Polyporales</taxon>
        <taxon>Cerrenaceae</taxon>
        <taxon>Cerrena</taxon>
    </lineage>
</organism>
<evidence type="ECO:0000313" key="2">
    <source>
        <dbReference type="EMBL" id="KAK7692536.1"/>
    </source>
</evidence>
<dbReference type="InterPro" id="IPR032675">
    <property type="entry name" value="LRR_dom_sf"/>
</dbReference>